<accession>A0A2K3KJG7</accession>
<dbReference type="Proteomes" id="UP000236291">
    <property type="component" value="Unassembled WGS sequence"/>
</dbReference>
<sequence length="113" mass="12058">MVLSSPDMPLTTGTKTRTVSKFYAPLVGATVLTQAALIAAVPPLDSKDLGSYSFVRVCTSTPFLLLDLLGPLRFSTVIPCISRTILSCTGSTRDDFSVNSPDSKGSVLLRNEF</sequence>
<name>A0A2K3KJG7_TRIPR</name>
<protein>
    <submittedName>
        <fullName evidence="1">Uncharacterized protein</fullName>
    </submittedName>
</protein>
<evidence type="ECO:0000313" key="1">
    <source>
        <dbReference type="EMBL" id="PNX66434.1"/>
    </source>
</evidence>
<dbReference type="AlphaFoldDB" id="A0A2K3KJG7"/>
<reference evidence="1 2" key="2">
    <citation type="journal article" date="2017" name="Front. Plant Sci.">
        <title>Gene Classification and Mining of Molecular Markers Useful in Red Clover (Trifolium pratense) Breeding.</title>
        <authorList>
            <person name="Istvanek J."/>
            <person name="Dluhosova J."/>
            <person name="Dluhos P."/>
            <person name="Patkova L."/>
            <person name="Nedelnik J."/>
            <person name="Repkova J."/>
        </authorList>
    </citation>
    <scope>NUCLEOTIDE SEQUENCE [LARGE SCALE GENOMIC DNA]</scope>
    <source>
        <strain evidence="2">cv. Tatra</strain>
        <tissue evidence="1">Young leaves</tissue>
    </source>
</reference>
<gene>
    <name evidence="1" type="ORF">L195_g055093</name>
</gene>
<dbReference type="EMBL" id="ASHM01098970">
    <property type="protein sequence ID" value="PNX66434.1"/>
    <property type="molecule type" value="Genomic_DNA"/>
</dbReference>
<proteinExistence type="predicted"/>
<organism evidence="1 2">
    <name type="scientific">Trifolium pratense</name>
    <name type="common">Red clover</name>
    <dbReference type="NCBI Taxonomy" id="57577"/>
    <lineage>
        <taxon>Eukaryota</taxon>
        <taxon>Viridiplantae</taxon>
        <taxon>Streptophyta</taxon>
        <taxon>Embryophyta</taxon>
        <taxon>Tracheophyta</taxon>
        <taxon>Spermatophyta</taxon>
        <taxon>Magnoliopsida</taxon>
        <taxon>eudicotyledons</taxon>
        <taxon>Gunneridae</taxon>
        <taxon>Pentapetalae</taxon>
        <taxon>rosids</taxon>
        <taxon>fabids</taxon>
        <taxon>Fabales</taxon>
        <taxon>Fabaceae</taxon>
        <taxon>Papilionoideae</taxon>
        <taxon>50 kb inversion clade</taxon>
        <taxon>NPAAA clade</taxon>
        <taxon>Hologalegina</taxon>
        <taxon>IRL clade</taxon>
        <taxon>Trifolieae</taxon>
        <taxon>Trifolium</taxon>
    </lineage>
</organism>
<evidence type="ECO:0000313" key="2">
    <source>
        <dbReference type="Proteomes" id="UP000236291"/>
    </source>
</evidence>
<reference evidence="1 2" key="1">
    <citation type="journal article" date="2014" name="Am. J. Bot.">
        <title>Genome assembly and annotation for red clover (Trifolium pratense; Fabaceae).</title>
        <authorList>
            <person name="Istvanek J."/>
            <person name="Jaros M."/>
            <person name="Krenek A."/>
            <person name="Repkova J."/>
        </authorList>
    </citation>
    <scope>NUCLEOTIDE SEQUENCE [LARGE SCALE GENOMIC DNA]</scope>
    <source>
        <strain evidence="2">cv. Tatra</strain>
        <tissue evidence="1">Young leaves</tissue>
    </source>
</reference>
<comment type="caution">
    <text evidence="1">The sequence shown here is derived from an EMBL/GenBank/DDBJ whole genome shotgun (WGS) entry which is preliminary data.</text>
</comment>